<dbReference type="InterPro" id="IPR003594">
    <property type="entry name" value="HATPase_dom"/>
</dbReference>
<comment type="caution">
    <text evidence="2">The sequence shown here is derived from an EMBL/GenBank/DDBJ whole genome shotgun (WGS) entry which is preliminary data.</text>
</comment>
<dbReference type="Pfam" id="PF13581">
    <property type="entry name" value="HATPase_c_2"/>
    <property type="match status" value="1"/>
</dbReference>
<dbReference type="InterPro" id="IPR050267">
    <property type="entry name" value="Anti-sigma-factor_SerPK"/>
</dbReference>
<feature type="domain" description="Histidine kinase/HSP90-like ATPase" evidence="1">
    <location>
        <begin position="16"/>
        <end position="102"/>
    </location>
</feature>
<protein>
    <submittedName>
        <fullName evidence="2">ATP-binding protein</fullName>
    </submittedName>
</protein>
<evidence type="ECO:0000259" key="1">
    <source>
        <dbReference type="Pfam" id="PF13581"/>
    </source>
</evidence>
<proteinExistence type="predicted"/>
<reference evidence="3" key="1">
    <citation type="journal article" date="2019" name="Int. J. Syst. Evol. Microbiol.">
        <title>The Global Catalogue of Microorganisms (GCM) 10K type strain sequencing project: providing services to taxonomists for standard genome sequencing and annotation.</title>
        <authorList>
            <consortium name="The Broad Institute Genomics Platform"/>
            <consortium name="The Broad Institute Genome Sequencing Center for Infectious Disease"/>
            <person name="Wu L."/>
            <person name="Ma J."/>
        </authorList>
    </citation>
    <scope>NUCLEOTIDE SEQUENCE [LARGE SCALE GENOMIC DNA]</scope>
    <source>
        <strain evidence="3">CGMCC 1.15399</strain>
    </source>
</reference>
<keyword evidence="2" id="KW-0067">ATP-binding</keyword>
<dbReference type="RefSeq" id="WP_219534298.1">
    <property type="nucleotide sequence ID" value="NZ_JAHKRM010000021.1"/>
</dbReference>
<keyword evidence="2" id="KW-0547">Nucleotide-binding</keyword>
<dbReference type="CDD" id="cd16936">
    <property type="entry name" value="HATPase_RsbW-like"/>
    <property type="match status" value="1"/>
</dbReference>
<evidence type="ECO:0000313" key="2">
    <source>
        <dbReference type="EMBL" id="MFD1542568.1"/>
    </source>
</evidence>
<sequence>MARQFVKMLLTVIGSDSGDALLVLTELAANAVRHTYSGLPGGHIRVRVVRLNAGLIRVEVLDDGSQSLPTLRDASLSDACGRGLRLVEELASEWGWRHFGGQRCAVWALMNASALHGQKGENGDV</sequence>
<name>A0ABW4GJ95_9ACTN</name>
<accession>A0ABW4GJ95</accession>
<keyword evidence="3" id="KW-1185">Reference proteome</keyword>
<dbReference type="PANTHER" id="PTHR35526:SF3">
    <property type="entry name" value="ANTI-SIGMA-F FACTOR RSBW"/>
    <property type="match status" value="1"/>
</dbReference>
<evidence type="ECO:0000313" key="3">
    <source>
        <dbReference type="Proteomes" id="UP001597097"/>
    </source>
</evidence>
<organism evidence="2 3">
    <name type="scientific">Nonomuraea guangzhouensis</name>
    <dbReference type="NCBI Taxonomy" id="1291555"/>
    <lineage>
        <taxon>Bacteria</taxon>
        <taxon>Bacillati</taxon>
        <taxon>Actinomycetota</taxon>
        <taxon>Actinomycetes</taxon>
        <taxon>Streptosporangiales</taxon>
        <taxon>Streptosporangiaceae</taxon>
        <taxon>Nonomuraea</taxon>
    </lineage>
</organism>
<dbReference type="GO" id="GO:0005524">
    <property type="term" value="F:ATP binding"/>
    <property type="evidence" value="ECO:0007669"/>
    <property type="project" value="UniProtKB-KW"/>
</dbReference>
<dbReference type="EMBL" id="JBHUCM010000032">
    <property type="protein sequence ID" value="MFD1542568.1"/>
    <property type="molecule type" value="Genomic_DNA"/>
</dbReference>
<gene>
    <name evidence="2" type="ORF">ACFSJ0_36320</name>
</gene>
<dbReference type="Proteomes" id="UP001597097">
    <property type="component" value="Unassembled WGS sequence"/>
</dbReference>
<dbReference type="PANTHER" id="PTHR35526">
    <property type="entry name" value="ANTI-SIGMA-F FACTOR RSBW-RELATED"/>
    <property type="match status" value="1"/>
</dbReference>